<evidence type="ECO:0000256" key="10">
    <source>
        <dbReference type="ARBA" id="ARBA00047317"/>
    </source>
</evidence>
<reference evidence="14" key="1">
    <citation type="submission" date="2017-01" db="EMBL/GenBank/DDBJ databases">
        <authorList>
            <person name="Varghese N."/>
            <person name="Submissions S."/>
        </authorList>
    </citation>
    <scope>NUCLEOTIDE SEQUENCE [LARGE SCALE GENOMIC DNA]</scope>
    <source>
        <strain evidence="14">DSM 19945</strain>
    </source>
</reference>
<dbReference type="Pfam" id="PF00994">
    <property type="entry name" value="MoCF_biosynth"/>
    <property type="match status" value="1"/>
</dbReference>
<dbReference type="InterPro" id="IPR005111">
    <property type="entry name" value="MoeA_C_domain_IV"/>
</dbReference>
<keyword evidence="8 11" id="KW-0460">Magnesium</keyword>
<sequence>MISVEEALAHVLALVAPLPCETEPLPQAAGRVLAEPAVAQLTQPPFDASAMDGYWLAESDARPGATLIVAGEAAAGHGFSDEIPPGHTLRIFTGAPCPARPGRVIPQEDVTRAGDTITLSKLPKTTHIRPRGQDFAEGAAHFPRRRLNARDIGLLAAMNVAQVAVHRRPVVAIIATGDELVEPGETPGADQIICSNNYLLAAEVARHGAEARMLPIARDNEASLRAVLDQAEGADLVLTSGGASVGDHDIVGKVAATMGLERSFWKVAMKPGKPLMAGRLGKAALLGLPGNPVAAAVCADVFLRPMLMKFQGLETPLTLAKAVLGCDLPPEGPRQHYQRARLTPGESLPVITPFSSQDSALLSVLAESEALLIRPAQDRPRRRGETVSYLPL</sequence>
<dbReference type="OrthoDB" id="9804758at2"/>
<evidence type="ECO:0000256" key="9">
    <source>
        <dbReference type="ARBA" id="ARBA00023150"/>
    </source>
</evidence>
<evidence type="ECO:0000256" key="5">
    <source>
        <dbReference type="ARBA" id="ARBA00022505"/>
    </source>
</evidence>
<dbReference type="GO" id="GO:0061599">
    <property type="term" value="F:molybdopterin molybdotransferase activity"/>
    <property type="evidence" value="ECO:0007669"/>
    <property type="project" value="UniProtKB-UniRule"/>
</dbReference>
<keyword evidence="9 11" id="KW-0501">Molybdenum cofactor biosynthesis</keyword>
<dbReference type="Gene3D" id="2.170.190.11">
    <property type="entry name" value="Molybdopterin biosynthesis moea protein, domain 3"/>
    <property type="match status" value="1"/>
</dbReference>
<evidence type="ECO:0000256" key="4">
    <source>
        <dbReference type="ARBA" id="ARBA00010763"/>
    </source>
</evidence>
<evidence type="ECO:0000259" key="12">
    <source>
        <dbReference type="SMART" id="SM00852"/>
    </source>
</evidence>
<dbReference type="SUPFAM" id="SSF63882">
    <property type="entry name" value="MoeA N-terminal region -like"/>
    <property type="match status" value="1"/>
</dbReference>
<dbReference type="SUPFAM" id="SSF63867">
    <property type="entry name" value="MoeA C-terminal domain-like"/>
    <property type="match status" value="1"/>
</dbReference>
<evidence type="ECO:0000256" key="8">
    <source>
        <dbReference type="ARBA" id="ARBA00022842"/>
    </source>
</evidence>
<evidence type="ECO:0000256" key="1">
    <source>
        <dbReference type="ARBA" id="ARBA00001946"/>
    </source>
</evidence>
<comment type="similarity">
    <text evidence="4 11">Belongs to the MoeA family.</text>
</comment>
<dbReference type="Gene3D" id="2.40.340.10">
    <property type="entry name" value="MoeA, C-terminal, domain IV"/>
    <property type="match status" value="1"/>
</dbReference>
<organism evidence="13 14">
    <name type="scientific">Rhodobacter aestuarii</name>
    <dbReference type="NCBI Taxonomy" id="453582"/>
    <lineage>
        <taxon>Bacteria</taxon>
        <taxon>Pseudomonadati</taxon>
        <taxon>Pseudomonadota</taxon>
        <taxon>Alphaproteobacteria</taxon>
        <taxon>Rhodobacterales</taxon>
        <taxon>Rhodobacter group</taxon>
        <taxon>Rhodobacter</taxon>
    </lineage>
</organism>
<dbReference type="SUPFAM" id="SSF53218">
    <property type="entry name" value="Molybdenum cofactor biosynthesis proteins"/>
    <property type="match status" value="1"/>
</dbReference>
<dbReference type="GO" id="GO:0005829">
    <property type="term" value="C:cytosol"/>
    <property type="evidence" value="ECO:0007669"/>
    <property type="project" value="TreeGrafter"/>
</dbReference>
<keyword evidence="5 11" id="KW-0500">Molybdenum</keyword>
<protein>
    <recommendedName>
        <fullName evidence="11">Molybdopterin molybdenumtransferase</fullName>
        <ecNumber evidence="11">2.10.1.1</ecNumber>
    </recommendedName>
</protein>
<dbReference type="EC" id="2.10.1.1" evidence="11"/>
<dbReference type="GO" id="GO:0046872">
    <property type="term" value="F:metal ion binding"/>
    <property type="evidence" value="ECO:0007669"/>
    <property type="project" value="UniProtKB-UniRule"/>
</dbReference>
<comment type="catalytic activity">
    <reaction evidence="10">
        <text>adenylyl-molybdopterin + molybdate = Mo-molybdopterin + AMP + H(+)</text>
        <dbReference type="Rhea" id="RHEA:35047"/>
        <dbReference type="ChEBI" id="CHEBI:15378"/>
        <dbReference type="ChEBI" id="CHEBI:36264"/>
        <dbReference type="ChEBI" id="CHEBI:62727"/>
        <dbReference type="ChEBI" id="CHEBI:71302"/>
        <dbReference type="ChEBI" id="CHEBI:456215"/>
        <dbReference type="EC" id="2.10.1.1"/>
    </reaction>
</comment>
<dbReference type="Proteomes" id="UP000186221">
    <property type="component" value="Unassembled WGS sequence"/>
</dbReference>
<comment type="function">
    <text evidence="2 11">Catalyzes the insertion of molybdate into adenylated molybdopterin with the concomitant release of AMP.</text>
</comment>
<dbReference type="NCBIfam" id="TIGR00177">
    <property type="entry name" value="molyb_syn"/>
    <property type="match status" value="1"/>
</dbReference>
<evidence type="ECO:0000313" key="13">
    <source>
        <dbReference type="EMBL" id="SIT00009.1"/>
    </source>
</evidence>
<dbReference type="CDD" id="cd00887">
    <property type="entry name" value="MoeA"/>
    <property type="match status" value="1"/>
</dbReference>
<dbReference type="Pfam" id="PF03454">
    <property type="entry name" value="MoeA_C"/>
    <property type="match status" value="1"/>
</dbReference>
<comment type="pathway">
    <text evidence="3 11">Cofactor biosynthesis; molybdopterin biosynthesis.</text>
</comment>
<dbReference type="InterPro" id="IPR036135">
    <property type="entry name" value="MoeA_linker/N_sf"/>
</dbReference>
<dbReference type="PANTHER" id="PTHR10192">
    <property type="entry name" value="MOLYBDOPTERIN BIOSYNTHESIS PROTEIN"/>
    <property type="match status" value="1"/>
</dbReference>
<dbReference type="InterPro" id="IPR036688">
    <property type="entry name" value="MoeA_C_domain_IV_sf"/>
</dbReference>
<dbReference type="InterPro" id="IPR038987">
    <property type="entry name" value="MoeA-like"/>
</dbReference>
<evidence type="ECO:0000256" key="6">
    <source>
        <dbReference type="ARBA" id="ARBA00022679"/>
    </source>
</evidence>
<name>A0A1N7NP67_9RHOB</name>
<dbReference type="SMART" id="SM00852">
    <property type="entry name" value="MoCF_biosynth"/>
    <property type="match status" value="1"/>
</dbReference>
<evidence type="ECO:0000256" key="11">
    <source>
        <dbReference type="RuleBase" id="RU365090"/>
    </source>
</evidence>
<dbReference type="UniPathway" id="UPA00344"/>
<feature type="domain" description="MoaB/Mog" evidence="12">
    <location>
        <begin position="172"/>
        <end position="309"/>
    </location>
</feature>
<dbReference type="InterPro" id="IPR001453">
    <property type="entry name" value="MoaB/Mog_dom"/>
</dbReference>
<keyword evidence="7 11" id="KW-0479">Metal-binding</keyword>
<evidence type="ECO:0000256" key="3">
    <source>
        <dbReference type="ARBA" id="ARBA00005046"/>
    </source>
</evidence>
<evidence type="ECO:0000313" key="14">
    <source>
        <dbReference type="Proteomes" id="UP000186221"/>
    </source>
</evidence>
<dbReference type="InterPro" id="IPR036425">
    <property type="entry name" value="MoaB/Mog-like_dom_sf"/>
</dbReference>
<dbReference type="FunFam" id="3.40.980.10:FF:000004">
    <property type="entry name" value="Molybdopterin molybdenumtransferase"/>
    <property type="match status" value="1"/>
</dbReference>
<dbReference type="InterPro" id="IPR005110">
    <property type="entry name" value="MoeA_linker/N"/>
</dbReference>
<dbReference type="EMBL" id="FTOG01000008">
    <property type="protein sequence ID" value="SIT00009.1"/>
    <property type="molecule type" value="Genomic_DNA"/>
</dbReference>
<gene>
    <name evidence="13" type="ORF">SAMN05421580_10843</name>
</gene>
<dbReference type="NCBIfam" id="NF045515">
    <property type="entry name" value="Glp_gephyrin"/>
    <property type="match status" value="1"/>
</dbReference>
<dbReference type="STRING" id="453582.SAMN05421580_10843"/>
<keyword evidence="6 11" id="KW-0808">Transferase</keyword>
<dbReference type="RefSeq" id="WP_076485342.1">
    <property type="nucleotide sequence ID" value="NZ_FTOG01000008.1"/>
</dbReference>
<dbReference type="PANTHER" id="PTHR10192:SF5">
    <property type="entry name" value="GEPHYRIN"/>
    <property type="match status" value="1"/>
</dbReference>
<evidence type="ECO:0000256" key="7">
    <source>
        <dbReference type="ARBA" id="ARBA00022723"/>
    </source>
</evidence>
<accession>A0A1N7NP67</accession>
<evidence type="ECO:0000256" key="2">
    <source>
        <dbReference type="ARBA" id="ARBA00002901"/>
    </source>
</evidence>
<comment type="cofactor">
    <cofactor evidence="1 11">
        <name>Mg(2+)</name>
        <dbReference type="ChEBI" id="CHEBI:18420"/>
    </cofactor>
</comment>
<dbReference type="Pfam" id="PF03453">
    <property type="entry name" value="MoeA_N"/>
    <property type="match status" value="1"/>
</dbReference>
<dbReference type="Gene3D" id="3.90.105.10">
    <property type="entry name" value="Molybdopterin biosynthesis moea protein, domain 2"/>
    <property type="match status" value="1"/>
</dbReference>
<dbReference type="AlphaFoldDB" id="A0A1N7NP67"/>
<dbReference type="GO" id="GO:0006777">
    <property type="term" value="P:Mo-molybdopterin cofactor biosynthetic process"/>
    <property type="evidence" value="ECO:0007669"/>
    <property type="project" value="UniProtKB-UniRule"/>
</dbReference>
<dbReference type="Gene3D" id="3.40.980.10">
    <property type="entry name" value="MoaB/Mog-like domain"/>
    <property type="match status" value="1"/>
</dbReference>
<proteinExistence type="inferred from homology"/>
<keyword evidence="14" id="KW-1185">Reference proteome</keyword>